<reference evidence="2 3" key="1">
    <citation type="journal article" date="2015" name="MBio">
        <title>Genome-Resolved Metagenomic Analysis Reveals Roles for Candidate Phyla and Other Microbial Community Members in Biogeochemical Transformations in Oil Reservoirs.</title>
        <authorList>
            <person name="Hu P."/>
            <person name="Tom L."/>
            <person name="Singh A."/>
            <person name="Thomas B.C."/>
            <person name="Baker B.J."/>
            <person name="Piceno Y.M."/>
            <person name="Andersen G.L."/>
            <person name="Banfield J.F."/>
        </authorList>
    </citation>
    <scope>NUCLEOTIDE SEQUENCE [LARGE SCALE GENOMIC DNA]</scope>
    <source>
        <strain evidence="2">46_16</strain>
    </source>
</reference>
<dbReference type="GO" id="GO:0016491">
    <property type="term" value="F:oxidoreductase activity"/>
    <property type="evidence" value="ECO:0007669"/>
    <property type="project" value="InterPro"/>
</dbReference>
<dbReference type="Proteomes" id="UP000064249">
    <property type="component" value="Unassembled WGS sequence"/>
</dbReference>
<dbReference type="Pfam" id="PF20256">
    <property type="entry name" value="MoCoBD_2"/>
    <property type="match status" value="2"/>
</dbReference>
<dbReference type="SMART" id="SM01008">
    <property type="entry name" value="Ald_Xan_dh_C"/>
    <property type="match status" value="1"/>
</dbReference>
<organism evidence="2 3">
    <name type="scientific">Anaerolinea thermophila</name>
    <dbReference type="NCBI Taxonomy" id="167964"/>
    <lineage>
        <taxon>Bacteria</taxon>
        <taxon>Bacillati</taxon>
        <taxon>Chloroflexota</taxon>
        <taxon>Anaerolineae</taxon>
        <taxon>Anaerolineales</taxon>
        <taxon>Anaerolineaceae</taxon>
        <taxon>Anaerolinea</taxon>
    </lineage>
</organism>
<dbReference type="GO" id="GO:0005506">
    <property type="term" value="F:iron ion binding"/>
    <property type="evidence" value="ECO:0007669"/>
    <property type="project" value="InterPro"/>
</dbReference>
<dbReference type="InterPro" id="IPR037165">
    <property type="entry name" value="AldOxase/xan_DH_Mopterin-bd_sf"/>
</dbReference>
<dbReference type="AlphaFoldDB" id="A0A101FYW3"/>
<dbReference type="Pfam" id="PF01315">
    <property type="entry name" value="Ald_Xan_dh_C"/>
    <property type="match status" value="1"/>
</dbReference>
<gene>
    <name evidence="2" type="ORF">XD73_0245</name>
</gene>
<dbReference type="PATRIC" id="fig|167964.4.peg.1044"/>
<sequence>MSDYLGKNVLRFDTIDKVTGKAQYPSDFSFDNQVYLQIVFAGRPHAIITAINTDEAEAVEGVLAVLTAKDVPCNEYGLIMPDQPVLCGPGSDKENADHVRFYGDQVALVIAENEQIAKKAAQLVKIEFQELPVITDPREAMQSAAFLIHPEKEDNVVLHYKIRKGDVDKGFEDAAVIIESDYTTPVQEHAFLQPEAGVSYIDEKGRVTVVVSGQWIHEDQEQIAHALQLPLEQVRVIYPAIGGAFGGREDMSVQIPLALAAKCLSDKGIHRPVKTVWSREESFFGHHKRHPYYIHAKWGATKEGKISAVEMSLIADSGAYAYTSTKVQGNATLLSTGPYFVPNVKVDSYSVYTNNIPNGAFRGFGGPQACYAAEMQMNKLANALNLDPVEIRMRNAIQEDQPTAVRTALPKGITIEKVMKECALASGWEKTPNGWMLHFDKKADDDTFIGIGFSAGYKNVGFSFGAPENCWATIELYGDTSIEKAILRHAGADVGQGAHSAFRQFAASALDIDLEKVELIASDTAETNNAGSASASRLTFMAGNSILGAAREALKKWETEERPAIATYTYIPPTTSPYDHDTGECYPNFAYGYVAESVEVSIKKTTGELTVKRVVCANDVGKAINPLQVRGQIEGAIVQALGYTSMEKFIQKEGLVLTTGFSTYLVPTIKDIPFETVSLIIEEADPIGPEGARGMGEMPYLPFAPALCSAVFDATHVWFDEFPLTQEVIMRGLGEL</sequence>
<dbReference type="Pfam" id="PF02738">
    <property type="entry name" value="MoCoBD_1"/>
    <property type="match status" value="1"/>
</dbReference>
<proteinExistence type="predicted"/>
<comment type="caution">
    <text evidence="2">The sequence shown here is derived from an EMBL/GenBank/DDBJ whole genome shotgun (WGS) entry which is preliminary data.</text>
</comment>
<protein>
    <submittedName>
        <fullName evidence="2">Carbon monoxide dehydrogenase molybdoprotein family protein</fullName>
    </submittedName>
</protein>
<evidence type="ECO:0000259" key="1">
    <source>
        <dbReference type="SMART" id="SM01008"/>
    </source>
</evidence>
<dbReference type="Gene3D" id="3.30.365.10">
    <property type="entry name" value="Aldehyde oxidase/xanthine dehydrogenase, molybdopterin binding domain"/>
    <property type="match status" value="4"/>
</dbReference>
<dbReference type="InterPro" id="IPR036856">
    <property type="entry name" value="Ald_Oxase/Xan_DH_a/b_sf"/>
</dbReference>
<accession>A0A101FYW3</accession>
<dbReference type="PANTHER" id="PTHR11908">
    <property type="entry name" value="XANTHINE DEHYDROGENASE"/>
    <property type="match status" value="1"/>
</dbReference>
<dbReference type="InterPro" id="IPR008274">
    <property type="entry name" value="AldOxase/xan_DH_MoCoBD1"/>
</dbReference>
<dbReference type="SUPFAM" id="SSF54665">
    <property type="entry name" value="CO dehydrogenase molybdoprotein N-domain-like"/>
    <property type="match status" value="1"/>
</dbReference>
<dbReference type="Gene3D" id="3.90.1170.50">
    <property type="entry name" value="Aldehyde oxidase/xanthine dehydrogenase, a/b hammerhead"/>
    <property type="match status" value="1"/>
</dbReference>
<evidence type="ECO:0000313" key="2">
    <source>
        <dbReference type="EMBL" id="KUK46924.1"/>
    </source>
</evidence>
<dbReference type="InterPro" id="IPR000674">
    <property type="entry name" value="Ald_Oxase/Xan_DH_a/b"/>
</dbReference>
<name>A0A101FYW3_9CHLR</name>
<dbReference type="InterPro" id="IPR016208">
    <property type="entry name" value="Ald_Oxase/xanthine_DH-like"/>
</dbReference>
<dbReference type="EMBL" id="LGFU01000004">
    <property type="protein sequence ID" value="KUK46924.1"/>
    <property type="molecule type" value="Genomic_DNA"/>
</dbReference>
<dbReference type="SUPFAM" id="SSF56003">
    <property type="entry name" value="Molybdenum cofactor-binding domain"/>
    <property type="match status" value="1"/>
</dbReference>
<dbReference type="PANTHER" id="PTHR11908:SF157">
    <property type="entry name" value="XANTHINE DEHYDROGENASE SUBUNIT D-RELATED"/>
    <property type="match status" value="1"/>
</dbReference>
<evidence type="ECO:0000313" key="3">
    <source>
        <dbReference type="Proteomes" id="UP000064249"/>
    </source>
</evidence>
<dbReference type="InterPro" id="IPR046867">
    <property type="entry name" value="AldOxase/xan_DH_MoCoBD2"/>
</dbReference>
<feature type="domain" description="Aldehyde oxidase/xanthine dehydrogenase a/b hammerhead" evidence="1">
    <location>
        <begin position="19"/>
        <end position="132"/>
    </location>
</feature>